<organism evidence="7">
    <name type="scientific">Chromera velia CCMP2878</name>
    <dbReference type="NCBI Taxonomy" id="1169474"/>
    <lineage>
        <taxon>Eukaryota</taxon>
        <taxon>Sar</taxon>
        <taxon>Alveolata</taxon>
        <taxon>Colpodellida</taxon>
        <taxon>Chromeraceae</taxon>
        <taxon>Chromera</taxon>
    </lineage>
</organism>
<sequence length="486" mass="53245">MLGLDAAGKTSLLYSAQLGEVTSTIPTIGFNVESVKFKGTLFTVWDVGGRSGVRALWRHYFQDTSFLVFVVDSNDTERIEDVKEELITALFQADKANEGRAPVPLLVFANKQDLPNALSPESLVRRLDLFSIAGRNRLWHVTGITALSRGCRSQFLAELGDFAERTRRASERAALTEAREEKKGTEVQQKKRETELTSDEQNTEYQSEKGVEREQEVPGENENSLVPLKLSHSATVAAFSPIQKGTACPFAKTAKLWGAPPPPTPMESPDRISNVPSACGRAAVPALTGFVESLERGLRLDGFLIRVPCLPPSGQSVGLTVEEWGVKVRECLTALGDGDPSLSSGADRNVMGKRSVGERGWRFTFNGASFFITSFAPCYPKSHPRYAHGSADGWVLLQPDISFARRGIPDTHDNVVVQRVRAAFADAGASYSMPPTVRFPTATQIVRPLSDSDKPVKWWLKETELESSAHPWEAVTGNRGVTLRVS</sequence>
<feature type="compositionally biased region" description="Basic and acidic residues" evidence="6">
    <location>
        <begin position="206"/>
        <end position="216"/>
    </location>
</feature>
<comment type="similarity">
    <text evidence="1">Belongs to the small GTPase superfamily. Arf family.</text>
</comment>
<keyword evidence="5" id="KW-0479">Metal-binding</keyword>
<keyword evidence="3 4" id="KW-0342">GTP-binding</keyword>
<dbReference type="GO" id="GO:0003924">
    <property type="term" value="F:GTPase activity"/>
    <property type="evidence" value="ECO:0007669"/>
    <property type="project" value="InterPro"/>
</dbReference>
<feature type="region of interest" description="Disordered" evidence="6">
    <location>
        <begin position="170"/>
        <end position="221"/>
    </location>
</feature>
<dbReference type="PANTHER" id="PTHR11711">
    <property type="entry name" value="ADP RIBOSYLATION FACTOR-RELATED"/>
    <property type="match status" value="1"/>
</dbReference>
<feature type="binding site" evidence="5">
    <location>
        <position position="10"/>
    </location>
    <ligand>
        <name>Mg(2+)</name>
        <dbReference type="ChEBI" id="CHEBI:18420"/>
    </ligand>
</feature>
<dbReference type="SMART" id="SM00178">
    <property type="entry name" value="SAR"/>
    <property type="match status" value="1"/>
</dbReference>
<evidence type="ECO:0008006" key="8">
    <source>
        <dbReference type="Google" id="ProtNLM"/>
    </source>
</evidence>
<dbReference type="Gene3D" id="3.40.50.300">
    <property type="entry name" value="P-loop containing nucleotide triphosphate hydrolases"/>
    <property type="match status" value="1"/>
</dbReference>
<dbReference type="SMART" id="SM00177">
    <property type="entry name" value="ARF"/>
    <property type="match status" value="1"/>
</dbReference>
<evidence type="ECO:0000313" key="7">
    <source>
        <dbReference type="EMBL" id="CEM39722.1"/>
    </source>
</evidence>
<keyword evidence="2 4" id="KW-0547">Nucleotide-binding</keyword>
<reference evidence="7" key="1">
    <citation type="submission" date="2014-11" db="EMBL/GenBank/DDBJ databases">
        <authorList>
            <person name="Otto D Thomas"/>
            <person name="Naeem Raeece"/>
        </authorList>
    </citation>
    <scope>NUCLEOTIDE SEQUENCE</scope>
</reference>
<proteinExistence type="inferred from homology"/>
<evidence type="ECO:0000256" key="6">
    <source>
        <dbReference type="SAM" id="MobiDB-lite"/>
    </source>
</evidence>
<name>A0A0G4H782_9ALVE</name>
<evidence type="ECO:0000256" key="4">
    <source>
        <dbReference type="PIRSR" id="PIRSR606689-1"/>
    </source>
</evidence>
<feature type="binding site" evidence="4">
    <location>
        <begin position="110"/>
        <end position="113"/>
    </location>
    <ligand>
        <name>GTP</name>
        <dbReference type="ChEBI" id="CHEBI:37565"/>
    </ligand>
</feature>
<evidence type="ECO:0000256" key="1">
    <source>
        <dbReference type="ARBA" id="ARBA00010290"/>
    </source>
</evidence>
<dbReference type="EMBL" id="CDMZ01001950">
    <property type="protein sequence ID" value="CEM39722.1"/>
    <property type="molecule type" value="Genomic_DNA"/>
</dbReference>
<dbReference type="GO" id="GO:0005525">
    <property type="term" value="F:GTP binding"/>
    <property type="evidence" value="ECO:0007669"/>
    <property type="project" value="UniProtKB-KW"/>
</dbReference>
<feature type="compositionally biased region" description="Basic and acidic residues" evidence="6">
    <location>
        <begin position="177"/>
        <end position="195"/>
    </location>
</feature>
<feature type="binding site" evidence="5">
    <location>
        <position position="27"/>
    </location>
    <ligand>
        <name>Mg(2+)</name>
        <dbReference type="ChEBI" id="CHEBI:18420"/>
    </ligand>
</feature>
<evidence type="ECO:0000256" key="2">
    <source>
        <dbReference type="ARBA" id="ARBA00022741"/>
    </source>
</evidence>
<dbReference type="VEuPathDB" id="CryptoDB:Cvel_24988"/>
<feature type="binding site" evidence="4">
    <location>
        <position position="49"/>
    </location>
    <ligand>
        <name>GTP</name>
        <dbReference type="ChEBI" id="CHEBI:37565"/>
    </ligand>
</feature>
<feature type="binding site" evidence="4">
    <location>
        <begin position="3"/>
        <end position="10"/>
    </location>
    <ligand>
        <name>GTP</name>
        <dbReference type="ChEBI" id="CHEBI:37565"/>
    </ligand>
</feature>
<dbReference type="InterPro" id="IPR005225">
    <property type="entry name" value="Small_GTP-bd"/>
</dbReference>
<dbReference type="AlphaFoldDB" id="A0A0G4H782"/>
<keyword evidence="5" id="KW-0460">Magnesium</keyword>
<dbReference type="PROSITE" id="PS51417">
    <property type="entry name" value="ARF"/>
    <property type="match status" value="1"/>
</dbReference>
<dbReference type="CDD" id="cd00878">
    <property type="entry name" value="Arf_Arl"/>
    <property type="match status" value="1"/>
</dbReference>
<accession>A0A0G4H782</accession>
<dbReference type="NCBIfam" id="TIGR00231">
    <property type="entry name" value="small_GTP"/>
    <property type="match status" value="1"/>
</dbReference>
<dbReference type="SUPFAM" id="SSF52540">
    <property type="entry name" value="P-loop containing nucleoside triphosphate hydrolases"/>
    <property type="match status" value="1"/>
</dbReference>
<dbReference type="InterPro" id="IPR006689">
    <property type="entry name" value="Small_GTPase_ARF/SAR"/>
</dbReference>
<dbReference type="GO" id="GO:0030010">
    <property type="term" value="P:establishment of cell polarity"/>
    <property type="evidence" value="ECO:0007669"/>
    <property type="project" value="UniProtKB-ARBA"/>
</dbReference>
<dbReference type="FunFam" id="3.40.50.300:FF:000412">
    <property type="entry name" value="ADP-ribosylation factor 1"/>
    <property type="match status" value="1"/>
</dbReference>
<dbReference type="InterPro" id="IPR027417">
    <property type="entry name" value="P-loop_NTPase"/>
</dbReference>
<evidence type="ECO:0000256" key="5">
    <source>
        <dbReference type="PIRSR" id="PIRSR606689-2"/>
    </source>
</evidence>
<protein>
    <recommendedName>
        <fullName evidence="8">ADP-ribosylation factor</fullName>
    </recommendedName>
</protein>
<dbReference type="InterPro" id="IPR024156">
    <property type="entry name" value="Small_GTPase_ARF"/>
</dbReference>
<dbReference type="Pfam" id="PF00025">
    <property type="entry name" value="Arf"/>
    <property type="match status" value="1"/>
</dbReference>
<evidence type="ECO:0000256" key="3">
    <source>
        <dbReference type="ARBA" id="ARBA00023134"/>
    </source>
</evidence>
<dbReference type="GO" id="GO:0046872">
    <property type="term" value="F:metal ion binding"/>
    <property type="evidence" value="ECO:0007669"/>
    <property type="project" value="UniProtKB-KW"/>
</dbReference>
<gene>
    <name evidence="7" type="ORF">Cvel_24988</name>
</gene>